<feature type="transmembrane region" description="Helical" evidence="5">
    <location>
        <begin position="55"/>
        <end position="75"/>
    </location>
</feature>
<feature type="transmembrane region" description="Helical" evidence="5">
    <location>
        <begin position="308"/>
        <end position="333"/>
    </location>
</feature>
<accession>A0ABV6Y1I9</accession>
<keyword evidence="8" id="KW-1185">Reference proteome</keyword>
<feature type="transmembrane region" description="Helical" evidence="5">
    <location>
        <begin position="418"/>
        <end position="438"/>
    </location>
</feature>
<feature type="transmembrane region" description="Helical" evidence="5">
    <location>
        <begin position="175"/>
        <end position="194"/>
    </location>
</feature>
<feature type="transmembrane region" description="Helical" evidence="5">
    <location>
        <begin position="354"/>
        <end position="378"/>
    </location>
</feature>
<feature type="transmembrane region" description="Helical" evidence="5">
    <location>
        <begin position="450"/>
        <end position="471"/>
    </location>
</feature>
<evidence type="ECO:0000256" key="2">
    <source>
        <dbReference type="ARBA" id="ARBA00022692"/>
    </source>
</evidence>
<gene>
    <name evidence="7" type="ORF">ABUW04_39695</name>
</gene>
<evidence type="ECO:0000256" key="1">
    <source>
        <dbReference type="ARBA" id="ARBA00004141"/>
    </source>
</evidence>
<evidence type="ECO:0000256" key="3">
    <source>
        <dbReference type="ARBA" id="ARBA00022989"/>
    </source>
</evidence>
<dbReference type="Gene3D" id="1.20.1740.10">
    <property type="entry name" value="Amino acid/polyamine transporter I"/>
    <property type="match status" value="1"/>
</dbReference>
<organism evidence="7 8">
    <name type="scientific">Streptacidiphilus jeojiensis</name>
    <dbReference type="NCBI Taxonomy" id="3229225"/>
    <lineage>
        <taxon>Bacteria</taxon>
        <taxon>Bacillati</taxon>
        <taxon>Actinomycetota</taxon>
        <taxon>Actinomycetes</taxon>
        <taxon>Kitasatosporales</taxon>
        <taxon>Streptomycetaceae</taxon>
        <taxon>Streptacidiphilus</taxon>
    </lineage>
</organism>
<evidence type="ECO:0000256" key="5">
    <source>
        <dbReference type="SAM" id="Phobius"/>
    </source>
</evidence>
<dbReference type="PANTHER" id="PTHR42770:SF7">
    <property type="entry name" value="MEMBRANE PROTEIN"/>
    <property type="match status" value="1"/>
</dbReference>
<evidence type="ECO:0000313" key="8">
    <source>
        <dbReference type="Proteomes" id="UP001592581"/>
    </source>
</evidence>
<evidence type="ECO:0000256" key="4">
    <source>
        <dbReference type="ARBA" id="ARBA00023136"/>
    </source>
</evidence>
<feature type="transmembrane region" description="Helical" evidence="5">
    <location>
        <begin position="111"/>
        <end position="131"/>
    </location>
</feature>
<comment type="subcellular location">
    <subcellularLocation>
        <location evidence="1">Membrane</location>
        <topology evidence="1">Multi-pass membrane protein</topology>
    </subcellularLocation>
</comment>
<dbReference type="InterPro" id="IPR004841">
    <property type="entry name" value="AA-permease/SLC12A_dom"/>
</dbReference>
<keyword evidence="3 5" id="KW-1133">Transmembrane helix</keyword>
<feature type="transmembrane region" description="Helical" evidence="5">
    <location>
        <begin position="253"/>
        <end position="271"/>
    </location>
</feature>
<dbReference type="RefSeq" id="WP_380569202.1">
    <property type="nucleotide sequence ID" value="NZ_JBEUKS010000028.1"/>
</dbReference>
<reference evidence="7 8" key="1">
    <citation type="submission" date="2024-06" db="EMBL/GenBank/DDBJ databases">
        <authorList>
            <person name="Lee S.D."/>
        </authorList>
    </citation>
    <scope>NUCLEOTIDE SEQUENCE [LARGE SCALE GENOMIC DNA]</scope>
    <source>
        <strain evidence="7 8">N1-10</strain>
    </source>
</reference>
<feature type="domain" description="Amino acid permease/ SLC12A" evidence="6">
    <location>
        <begin position="55"/>
        <end position="416"/>
    </location>
</feature>
<keyword evidence="2 5" id="KW-0812">Transmembrane</keyword>
<evidence type="ECO:0000259" key="6">
    <source>
        <dbReference type="Pfam" id="PF00324"/>
    </source>
</evidence>
<evidence type="ECO:0000313" key="7">
    <source>
        <dbReference type="EMBL" id="MFC1444370.1"/>
    </source>
</evidence>
<comment type="caution">
    <text evidence="7">The sequence shown here is derived from an EMBL/GenBank/DDBJ whole genome shotgun (WGS) entry which is preliminary data.</text>
</comment>
<feature type="transmembrane region" description="Helical" evidence="5">
    <location>
        <begin position="215"/>
        <end position="233"/>
    </location>
</feature>
<feature type="transmembrane region" description="Helical" evidence="5">
    <location>
        <begin position="143"/>
        <end position="163"/>
    </location>
</feature>
<proteinExistence type="predicted"/>
<dbReference type="Pfam" id="PF00324">
    <property type="entry name" value="AA_permease"/>
    <property type="match status" value="1"/>
</dbReference>
<dbReference type="PANTHER" id="PTHR42770">
    <property type="entry name" value="AMINO ACID TRANSPORTER-RELATED"/>
    <property type="match status" value="1"/>
</dbReference>
<dbReference type="Proteomes" id="UP001592581">
    <property type="component" value="Unassembled WGS sequence"/>
</dbReference>
<dbReference type="InterPro" id="IPR050367">
    <property type="entry name" value="APC_superfamily"/>
</dbReference>
<keyword evidence="4 5" id="KW-0472">Membrane</keyword>
<feature type="transmembrane region" description="Helical" evidence="5">
    <location>
        <begin position="384"/>
        <end position="411"/>
    </location>
</feature>
<protein>
    <submittedName>
        <fullName evidence="7">APC family permease</fullName>
    </submittedName>
</protein>
<dbReference type="EMBL" id="JBEUKS010000028">
    <property type="protein sequence ID" value="MFC1444370.1"/>
    <property type="molecule type" value="Genomic_DNA"/>
</dbReference>
<dbReference type="PIRSF" id="PIRSF006060">
    <property type="entry name" value="AA_transporter"/>
    <property type="match status" value="1"/>
</dbReference>
<sequence length="501" mass="52093">MSDSTLTTPTDRPEQRGLRPSLNVWQAVGLSMALMAPSMAVNINPQAAAPSVGRAVPLAFLIAAVGVLLVAYVFVRLCQYFQHAGSVYAFVGATLGPRSGVVAGWGLVGTYLFYGVTTSSVVGIFGISFLQRTGAWSNPPVDAPFILTGVVLLLACWLTIASVRRGTNVLLTVEGATVALILIVTAVVLVRLIVGNAPAGHGFTMSVFSVPPGTAPSALFLGVVFGFLSFAGFEAASTLGEESLNPRRDIPRAILGTTLFGGAFFVVVTAVEMMGFGAGKSGVAAFGSSSSLIGDLGSSYLSSWVGNLVTLGATVSAFGCCLACTVGSARLLYAMSRDGFGERGLGRVSRYGTPARAAVLVSVTMALVLGLCIVSFSAVPEDTFVWGGTIGTLILLVAYALTTIGAIRLIFVQRRMPVPMWQIVIPLAALALLGYTIYRNVVPYPSSGPGHWFPVVAGGWLLAAVVAVIAAPSTARRLGRRLTESEQLHAQAERNRVAGTA</sequence>
<name>A0ABV6Y1I9_9ACTN</name>
<feature type="transmembrane region" description="Helical" evidence="5">
    <location>
        <begin position="22"/>
        <end position="43"/>
    </location>
</feature>